<comment type="caution">
    <text evidence="1">The sequence shown here is derived from an EMBL/GenBank/DDBJ whole genome shotgun (WGS) entry which is preliminary data.</text>
</comment>
<gene>
    <name evidence="1" type="ORF">S01H4_60524</name>
</gene>
<organism evidence="1">
    <name type="scientific">marine sediment metagenome</name>
    <dbReference type="NCBI Taxonomy" id="412755"/>
    <lineage>
        <taxon>unclassified sequences</taxon>
        <taxon>metagenomes</taxon>
        <taxon>ecological metagenomes</taxon>
    </lineage>
</organism>
<evidence type="ECO:0000313" key="1">
    <source>
        <dbReference type="EMBL" id="GAH16756.1"/>
    </source>
</evidence>
<dbReference type="EMBL" id="BART01035706">
    <property type="protein sequence ID" value="GAH16756.1"/>
    <property type="molecule type" value="Genomic_DNA"/>
</dbReference>
<reference evidence="1" key="1">
    <citation type="journal article" date="2014" name="Front. Microbiol.">
        <title>High frequency of phylogenetically diverse reductive dehalogenase-homologous genes in deep subseafloor sedimentary metagenomes.</title>
        <authorList>
            <person name="Kawai M."/>
            <person name="Futagami T."/>
            <person name="Toyoda A."/>
            <person name="Takaki Y."/>
            <person name="Nishi S."/>
            <person name="Hori S."/>
            <person name="Arai W."/>
            <person name="Tsubouchi T."/>
            <person name="Morono Y."/>
            <person name="Uchiyama I."/>
            <person name="Ito T."/>
            <person name="Fujiyama A."/>
            <person name="Inagaki F."/>
            <person name="Takami H."/>
        </authorList>
    </citation>
    <scope>NUCLEOTIDE SEQUENCE</scope>
    <source>
        <strain evidence="1">Expedition CK06-06</strain>
    </source>
</reference>
<accession>X1D7M2</accession>
<dbReference type="AlphaFoldDB" id="X1D7M2"/>
<name>X1D7M2_9ZZZZ</name>
<sequence>MNKIWLKEFSPTYYVVTDNWMNPYTRWMKEMGCQEYFVDGWAFTRDIGGAKQIKAVLRDTPEGFVG</sequence>
<feature type="non-terminal residue" evidence="1">
    <location>
        <position position="66"/>
    </location>
</feature>
<proteinExistence type="predicted"/>
<protein>
    <submittedName>
        <fullName evidence="1">Uncharacterized protein</fullName>
    </submittedName>
</protein>